<feature type="domain" description="DNA/pantothenate metabolism flavoprotein C-terminal" evidence="6">
    <location>
        <begin position="191"/>
        <end position="401"/>
    </location>
</feature>
<keyword evidence="3" id="KW-0511">Multifunctional enzyme</keyword>
<feature type="binding site" evidence="3">
    <location>
        <position position="343"/>
    </location>
    <ligand>
        <name>CTP</name>
        <dbReference type="ChEBI" id="CHEBI:37563"/>
    </ligand>
</feature>
<feature type="binding site" evidence="3">
    <location>
        <position position="347"/>
    </location>
    <ligand>
        <name>CTP</name>
        <dbReference type="ChEBI" id="CHEBI:37563"/>
    </ligand>
</feature>
<dbReference type="InterPro" id="IPR035929">
    <property type="entry name" value="CoaB-like_sf"/>
</dbReference>
<dbReference type="UniPathway" id="UPA00241">
    <property type="reaction ID" value="UER00353"/>
</dbReference>
<feature type="region of interest" description="Phosphopantothenoylcysteine decarboxylase" evidence="3">
    <location>
        <begin position="1"/>
        <end position="195"/>
    </location>
</feature>
<comment type="catalytic activity">
    <reaction evidence="3 4">
        <text>N-[(R)-4-phosphopantothenoyl]-L-cysteine + H(+) = (R)-4'-phosphopantetheine + CO2</text>
        <dbReference type="Rhea" id="RHEA:16793"/>
        <dbReference type="ChEBI" id="CHEBI:15378"/>
        <dbReference type="ChEBI" id="CHEBI:16526"/>
        <dbReference type="ChEBI" id="CHEBI:59458"/>
        <dbReference type="ChEBI" id="CHEBI:61723"/>
        <dbReference type="EC" id="4.1.1.36"/>
    </reaction>
</comment>
<evidence type="ECO:0000259" key="6">
    <source>
        <dbReference type="Pfam" id="PF04127"/>
    </source>
</evidence>
<dbReference type="GO" id="GO:0004632">
    <property type="term" value="F:phosphopantothenate--cysteine ligase activity"/>
    <property type="evidence" value="ECO:0007669"/>
    <property type="project" value="UniProtKB-UniRule"/>
</dbReference>
<comment type="pathway">
    <text evidence="3 4">Cofactor biosynthesis; coenzyme A biosynthesis; CoA from (R)-pantothenate: step 3/5.</text>
</comment>
<feature type="domain" description="Flavoprotein" evidence="5">
    <location>
        <begin position="5"/>
        <end position="176"/>
    </location>
</feature>
<evidence type="ECO:0000259" key="5">
    <source>
        <dbReference type="Pfam" id="PF02441"/>
    </source>
</evidence>
<comment type="caution">
    <text evidence="7">The sequence shown here is derived from an EMBL/GenBank/DDBJ whole genome shotgun (WGS) entry which is preliminary data.</text>
</comment>
<comment type="function">
    <text evidence="4">Catalyzes two steps in the biosynthesis of coenzyme A. In the first step cysteine is conjugated to 4'-phosphopantothenate to form 4-phosphopantothenoylcysteine, in the latter compound is decarboxylated to form 4'-phosphopantotheine.</text>
</comment>
<dbReference type="EMBL" id="JYGE01000004">
    <property type="protein sequence ID" value="PSJ31445.1"/>
    <property type="molecule type" value="Genomic_DNA"/>
</dbReference>
<name>A0A2P7Q0F5_9FIRM</name>
<keyword evidence="3" id="KW-0460">Magnesium</keyword>
<keyword evidence="2 3" id="KW-0456">Lyase</keyword>
<comment type="similarity">
    <text evidence="3 4">In the N-terminal section; belongs to the HFCD (homo-oligomeric flavin containing Cys decarboxylase) superfamily.</text>
</comment>
<evidence type="ECO:0000256" key="2">
    <source>
        <dbReference type="ARBA" id="ARBA00023239"/>
    </source>
</evidence>
<dbReference type="GO" id="GO:0046872">
    <property type="term" value="F:metal ion binding"/>
    <property type="evidence" value="ECO:0007669"/>
    <property type="project" value="UniProtKB-KW"/>
</dbReference>
<proteinExistence type="inferred from homology"/>
<protein>
    <recommendedName>
        <fullName evidence="3">Coenzyme A biosynthesis bifunctional protein CoaBC</fullName>
    </recommendedName>
    <alternativeName>
        <fullName evidence="3">DNA/pantothenate metabolism flavoprotein</fullName>
    </alternativeName>
    <alternativeName>
        <fullName evidence="3">Phosphopantothenoylcysteine synthetase/decarboxylase</fullName>
        <shortName evidence="3">PPCS-PPCDC</shortName>
    </alternativeName>
    <domain>
        <recommendedName>
            <fullName evidence="3">Phosphopantothenoylcysteine decarboxylase</fullName>
            <shortName evidence="3">PPC decarboxylase</shortName>
            <shortName evidence="3">PPC-DC</shortName>
            <ecNumber evidence="3">4.1.1.36</ecNumber>
        </recommendedName>
        <alternativeName>
            <fullName evidence="3">CoaC</fullName>
        </alternativeName>
    </domain>
    <domain>
        <recommendedName>
            <fullName evidence="3">Phosphopantothenate--cysteine ligase</fullName>
            <ecNumber evidence="3">6.3.2.5</ecNumber>
        </recommendedName>
        <alternativeName>
            <fullName evidence="3">CoaB</fullName>
        </alternativeName>
        <alternativeName>
            <fullName evidence="3">Phosphopantothenoylcysteine synthetase</fullName>
            <shortName evidence="3">PPC synthetase</shortName>
            <shortName evidence="3">PPC-S</shortName>
        </alternativeName>
    </domain>
</protein>
<dbReference type="GO" id="GO:0004633">
    <property type="term" value="F:phosphopantothenoylcysteine decarboxylase activity"/>
    <property type="evidence" value="ECO:0007669"/>
    <property type="project" value="UniProtKB-UniRule"/>
</dbReference>
<dbReference type="InterPro" id="IPR036551">
    <property type="entry name" value="Flavin_trans-like"/>
</dbReference>
<evidence type="ECO:0000256" key="1">
    <source>
        <dbReference type="ARBA" id="ARBA00022793"/>
    </source>
</evidence>
<feature type="active site" description="Proton donor" evidence="3">
    <location>
        <position position="157"/>
    </location>
</feature>
<gene>
    <name evidence="3" type="primary">coaBC</name>
    <name evidence="7" type="ORF">UF10_05370</name>
</gene>
<feature type="binding site" evidence="3">
    <location>
        <position position="295"/>
    </location>
    <ligand>
        <name>CTP</name>
        <dbReference type="ChEBI" id="CHEBI:37563"/>
    </ligand>
</feature>
<dbReference type="AlphaFoldDB" id="A0A2P7Q0F5"/>
<dbReference type="InterPro" id="IPR005252">
    <property type="entry name" value="CoaBC"/>
</dbReference>
<dbReference type="EC" id="6.3.2.5" evidence="3"/>
<comment type="similarity">
    <text evidence="3 4">In the C-terminal section; belongs to the PPC synthetase family.</text>
</comment>
<keyword evidence="3 4" id="KW-0285">Flavoprotein</keyword>
<evidence type="ECO:0000256" key="4">
    <source>
        <dbReference type="RuleBase" id="RU364078"/>
    </source>
</evidence>
<dbReference type="Pfam" id="PF02441">
    <property type="entry name" value="Flavoprotein"/>
    <property type="match status" value="1"/>
</dbReference>
<dbReference type="SUPFAM" id="SSF52507">
    <property type="entry name" value="Homo-oligomeric flavin-containing Cys decarboxylases, HFCD"/>
    <property type="match status" value="1"/>
</dbReference>
<dbReference type="HAMAP" id="MF_02225">
    <property type="entry name" value="CoaBC"/>
    <property type="match status" value="1"/>
</dbReference>
<keyword evidence="3" id="KW-0479">Metal-binding</keyword>
<dbReference type="OrthoDB" id="9802554at2"/>
<evidence type="ECO:0000256" key="3">
    <source>
        <dbReference type="HAMAP-Rule" id="MF_02225"/>
    </source>
</evidence>
<comment type="catalytic activity">
    <reaction evidence="3 4">
        <text>(R)-4'-phosphopantothenate + L-cysteine + CTP = N-[(R)-4-phosphopantothenoyl]-L-cysteine + CMP + diphosphate + H(+)</text>
        <dbReference type="Rhea" id="RHEA:19397"/>
        <dbReference type="ChEBI" id="CHEBI:10986"/>
        <dbReference type="ChEBI" id="CHEBI:15378"/>
        <dbReference type="ChEBI" id="CHEBI:33019"/>
        <dbReference type="ChEBI" id="CHEBI:35235"/>
        <dbReference type="ChEBI" id="CHEBI:37563"/>
        <dbReference type="ChEBI" id="CHEBI:59458"/>
        <dbReference type="ChEBI" id="CHEBI:60377"/>
        <dbReference type="EC" id="6.3.2.5"/>
    </reaction>
</comment>
<dbReference type="RefSeq" id="WP_106776908.1">
    <property type="nucleotide sequence ID" value="NZ_JYGE01000004.1"/>
</dbReference>
<feature type="binding site" evidence="3">
    <location>
        <position position="329"/>
    </location>
    <ligand>
        <name>CTP</name>
        <dbReference type="ChEBI" id="CHEBI:37563"/>
    </ligand>
</feature>
<accession>A0A2P7Q0F5</accession>
<keyword evidence="1 3" id="KW-0210">Decarboxylase</keyword>
<feature type="region of interest" description="Phosphopantothenate--cysteine ligase" evidence="3">
    <location>
        <begin position="196"/>
        <end position="407"/>
    </location>
</feature>
<feature type="binding site" evidence="3">
    <location>
        <position position="285"/>
    </location>
    <ligand>
        <name>CTP</name>
        <dbReference type="ChEBI" id="CHEBI:37563"/>
    </ligand>
</feature>
<dbReference type="NCBIfam" id="TIGR00521">
    <property type="entry name" value="coaBC_dfp"/>
    <property type="match status" value="1"/>
</dbReference>
<comment type="caution">
    <text evidence="3">Lacks conserved residue(s) required for the propagation of feature annotation.</text>
</comment>
<dbReference type="GO" id="GO:0015941">
    <property type="term" value="P:pantothenate catabolic process"/>
    <property type="evidence" value="ECO:0007669"/>
    <property type="project" value="InterPro"/>
</dbReference>
<dbReference type="InterPro" id="IPR003382">
    <property type="entry name" value="Flavoprotein"/>
</dbReference>
<dbReference type="GO" id="GO:0010181">
    <property type="term" value="F:FMN binding"/>
    <property type="evidence" value="ECO:0007669"/>
    <property type="project" value="UniProtKB-UniRule"/>
</dbReference>
<dbReference type="GO" id="GO:0015937">
    <property type="term" value="P:coenzyme A biosynthetic process"/>
    <property type="evidence" value="ECO:0007669"/>
    <property type="project" value="UniProtKB-UniRule"/>
</dbReference>
<evidence type="ECO:0000313" key="7">
    <source>
        <dbReference type="EMBL" id="PSJ31445.1"/>
    </source>
</evidence>
<keyword evidence="8" id="KW-1185">Reference proteome</keyword>
<dbReference type="Gene3D" id="3.40.50.10300">
    <property type="entry name" value="CoaB-like"/>
    <property type="match status" value="1"/>
</dbReference>
<dbReference type="PANTHER" id="PTHR14359">
    <property type="entry name" value="HOMO-OLIGOMERIC FLAVIN CONTAINING CYS DECARBOXYLASE FAMILY"/>
    <property type="match status" value="1"/>
</dbReference>
<dbReference type="GO" id="GO:0071513">
    <property type="term" value="C:phosphopantothenoylcysteine decarboxylase complex"/>
    <property type="evidence" value="ECO:0007669"/>
    <property type="project" value="TreeGrafter"/>
</dbReference>
<comment type="cofactor">
    <cofactor evidence="3">
        <name>FMN</name>
        <dbReference type="ChEBI" id="CHEBI:58210"/>
    </cofactor>
    <text evidence="3">Binds 1 FMN per subunit.</text>
</comment>
<keyword evidence="3 4" id="KW-0288">FMN</keyword>
<dbReference type="SUPFAM" id="SSF102645">
    <property type="entry name" value="CoaB-like"/>
    <property type="match status" value="1"/>
</dbReference>
<dbReference type="PANTHER" id="PTHR14359:SF6">
    <property type="entry name" value="PHOSPHOPANTOTHENOYLCYSTEINE DECARBOXYLASE"/>
    <property type="match status" value="1"/>
</dbReference>
<organism evidence="7 8">
    <name type="scientific">Peptostreptococcus russellii</name>
    <dbReference type="NCBI Taxonomy" id="215200"/>
    <lineage>
        <taxon>Bacteria</taxon>
        <taxon>Bacillati</taxon>
        <taxon>Bacillota</taxon>
        <taxon>Clostridia</taxon>
        <taxon>Peptostreptococcales</taxon>
        <taxon>Peptostreptococcaceae</taxon>
        <taxon>Peptostreptococcus</taxon>
    </lineage>
</organism>
<dbReference type="Proteomes" id="UP000241434">
    <property type="component" value="Unassembled WGS sequence"/>
</dbReference>
<comment type="function">
    <text evidence="3">Catalyzes two sequential steps in the biosynthesis of coenzyme A. In the first step cysteine is conjugated to 4'-phosphopantothenate to form 4-phosphopantothenoylcysteine. In the second step the latter compound is decarboxylated to form 4'-phosphopantotheine.</text>
</comment>
<reference evidence="7" key="1">
    <citation type="thesis" date="2015" institute="Rutgers" country="The State University of New Jersey, 14 College Farm Rd., New Brunswick, NJ, USA">
        <title>Ammonia toxicity in bacteria and its implications for treatment of and resource recovery from highly nitrogenous organic wastes.</title>
        <authorList>
            <person name="Luther A.K."/>
        </authorList>
    </citation>
    <scope>NUCLEOTIDE SEQUENCE</scope>
    <source>
        <strain evidence="7">RT-10B</strain>
    </source>
</reference>
<dbReference type="Pfam" id="PF04127">
    <property type="entry name" value="DFP"/>
    <property type="match status" value="1"/>
</dbReference>
<dbReference type="InterPro" id="IPR007085">
    <property type="entry name" value="DNA/pantothenate-metab_flavo_C"/>
</dbReference>
<dbReference type="Gene3D" id="3.40.50.1950">
    <property type="entry name" value="Flavin prenyltransferase-like"/>
    <property type="match status" value="1"/>
</dbReference>
<keyword evidence="3 4" id="KW-0436">Ligase</keyword>
<sequence length="407" mass="44675">MLNDKTIVVGVTGGIAAYKACDVVSKLKKLGANIHVIMTKSAKEFVCPMTFQTLSNNFVIDDMFEDPKTWEVEHIELAKAADLFLIVPATANFIGKLANGIADDMLTTTAMATTSQLVIAPAMNSNMYNNPIVKENISRLKSYGYKFINPASGLLACGDVGAGKLEETSKIVEYVENYFESIKLDEDKKDLKGLKVLVTAGPTVESIDPVRYITNRSSGKMGYSIAQRAAKRGADVILLSGKTNIEKPKELYKYIEIESADDLYREILAEFSECDVVIQSAAVADYKPKNYSDRKIKKSDGDLVIELSRNKDIAQELGKIKGEKVLVGFAAETNDVLENASRKIKKKNLDFIVANDLTKTGAGFNSDTNIVRIIGANGDVCEYPKLLKTEVADVILDRVENILSQKK</sequence>
<comment type="pathway">
    <text evidence="3 4">Cofactor biosynthesis; coenzyme A biosynthesis; CoA from (R)-pantothenate: step 2/5.</text>
</comment>
<evidence type="ECO:0000313" key="8">
    <source>
        <dbReference type="Proteomes" id="UP000241434"/>
    </source>
</evidence>
<comment type="cofactor">
    <cofactor evidence="3">
        <name>Mg(2+)</name>
        <dbReference type="ChEBI" id="CHEBI:18420"/>
    </cofactor>
</comment>
<dbReference type="EC" id="4.1.1.36" evidence="3"/>